<dbReference type="EMBL" id="RKIT01000002">
    <property type="protein sequence ID" value="RSC17142.1"/>
    <property type="molecule type" value="Genomic_DNA"/>
</dbReference>
<name>A0AAQ1A4F0_CITKO</name>
<organism evidence="1 2">
    <name type="scientific">Citrobacter koseri</name>
    <name type="common">Citrobacter diversus</name>
    <dbReference type="NCBI Taxonomy" id="545"/>
    <lineage>
        <taxon>Bacteria</taxon>
        <taxon>Pseudomonadati</taxon>
        <taxon>Pseudomonadota</taxon>
        <taxon>Gammaproteobacteria</taxon>
        <taxon>Enterobacterales</taxon>
        <taxon>Enterobacteriaceae</taxon>
        <taxon>Citrobacter</taxon>
    </lineage>
</organism>
<sequence length="76" mass="8924">MCARGETGDIIKNLTPRRNRLRRNKIAAFSYHTVRPIILISCQLAHCCAKCRTFMMILTHQNDISRLRLRTIQRIN</sequence>
<gene>
    <name evidence="1" type="ORF">EGS84_09400</name>
</gene>
<dbReference type="Proteomes" id="UP000282299">
    <property type="component" value="Unassembled WGS sequence"/>
</dbReference>
<evidence type="ECO:0000313" key="1">
    <source>
        <dbReference type="EMBL" id="RSC17142.1"/>
    </source>
</evidence>
<comment type="caution">
    <text evidence="1">The sequence shown here is derived from an EMBL/GenBank/DDBJ whole genome shotgun (WGS) entry which is preliminary data.</text>
</comment>
<reference evidence="2" key="1">
    <citation type="submission" date="2018-10" db="EMBL/GenBank/DDBJ databases">
        <title>FDA dAtabase for Regulatory Grade micrObial Sequences (FDA-ARGOS): Supporting development and validation of Infectious Disease Dx tests.</title>
        <authorList>
            <person name="Goldberg B."/>
            <person name="Campos J."/>
            <person name="Tallon L."/>
            <person name="Sadzewicz L."/>
            <person name="Zhao X."/>
            <person name="Vavikolanu K."/>
            <person name="Mehta A."/>
            <person name="Aluvathingal J."/>
            <person name="Nadendla S."/>
            <person name="Geyer C."/>
            <person name="Nandy P."/>
            <person name="Yan Y."/>
            <person name="Sichtig H."/>
        </authorList>
    </citation>
    <scope>NUCLEOTIDE SEQUENCE [LARGE SCALE GENOMIC DNA]</scope>
    <source>
        <strain evidence="2">FDAARGOS_526</strain>
    </source>
</reference>
<evidence type="ECO:0000313" key="2">
    <source>
        <dbReference type="Proteomes" id="UP000282299"/>
    </source>
</evidence>
<protein>
    <submittedName>
        <fullName evidence="1">Uncharacterized protein</fullName>
    </submittedName>
</protein>
<accession>A0AAQ1A4F0</accession>
<proteinExistence type="predicted"/>
<dbReference type="AlphaFoldDB" id="A0AAQ1A4F0"/>